<organism evidence="1 2">
    <name type="scientific">Cichorium intybus</name>
    <name type="common">Chicory</name>
    <dbReference type="NCBI Taxonomy" id="13427"/>
    <lineage>
        <taxon>Eukaryota</taxon>
        <taxon>Viridiplantae</taxon>
        <taxon>Streptophyta</taxon>
        <taxon>Embryophyta</taxon>
        <taxon>Tracheophyta</taxon>
        <taxon>Spermatophyta</taxon>
        <taxon>Magnoliopsida</taxon>
        <taxon>eudicotyledons</taxon>
        <taxon>Gunneridae</taxon>
        <taxon>Pentapetalae</taxon>
        <taxon>asterids</taxon>
        <taxon>campanulids</taxon>
        <taxon>Asterales</taxon>
        <taxon>Asteraceae</taxon>
        <taxon>Cichorioideae</taxon>
        <taxon>Cichorieae</taxon>
        <taxon>Cichoriinae</taxon>
        <taxon>Cichorium</taxon>
    </lineage>
</organism>
<reference evidence="1 2" key="2">
    <citation type="journal article" date="2022" name="Mol. Ecol. Resour.">
        <title>The genomes of chicory, endive, great burdock and yacon provide insights into Asteraceae paleo-polyploidization history and plant inulin production.</title>
        <authorList>
            <person name="Fan W."/>
            <person name="Wang S."/>
            <person name="Wang H."/>
            <person name="Wang A."/>
            <person name="Jiang F."/>
            <person name="Liu H."/>
            <person name="Zhao H."/>
            <person name="Xu D."/>
            <person name="Zhang Y."/>
        </authorList>
    </citation>
    <scope>NUCLEOTIDE SEQUENCE [LARGE SCALE GENOMIC DNA]</scope>
    <source>
        <strain evidence="2">cv. Punajuju</strain>
        <tissue evidence="1">Leaves</tissue>
    </source>
</reference>
<dbReference type="EMBL" id="CM042013">
    <property type="protein sequence ID" value="KAI3739707.1"/>
    <property type="molecule type" value="Genomic_DNA"/>
</dbReference>
<protein>
    <submittedName>
        <fullName evidence="1">Uncharacterized protein</fullName>
    </submittedName>
</protein>
<comment type="caution">
    <text evidence="1">The sequence shown here is derived from an EMBL/GenBank/DDBJ whole genome shotgun (WGS) entry which is preliminary data.</text>
</comment>
<reference evidence="2" key="1">
    <citation type="journal article" date="2022" name="Mol. Ecol. Resour.">
        <title>The genomes of chicory, endive, great burdock and yacon provide insights into Asteraceae palaeo-polyploidization history and plant inulin production.</title>
        <authorList>
            <person name="Fan W."/>
            <person name="Wang S."/>
            <person name="Wang H."/>
            <person name="Wang A."/>
            <person name="Jiang F."/>
            <person name="Liu H."/>
            <person name="Zhao H."/>
            <person name="Xu D."/>
            <person name="Zhang Y."/>
        </authorList>
    </citation>
    <scope>NUCLEOTIDE SEQUENCE [LARGE SCALE GENOMIC DNA]</scope>
    <source>
        <strain evidence="2">cv. Punajuju</strain>
    </source>
</reference>
<proteinExistence type="predicted"/>
<dbReference type="Proteomes" id="UP001055811">
    <property type="component" value="Linkage Group LG05"/>
</dbReference>
<accession>A0ACB9D057</accession>
<evidence type="ECO:0000313" key="1">
    <source>
        <dbReference type="EMBL" id="KAI3739707.1"/>
    </source>
</evidence>
<evidence type="ECO:0000313" key="2">
    <source>
        <dbReference type="Proteomes" id="UP001055811"/>
    </source>
</evidence>
<keyword evidence="2" id="KW-1185">Reference proteome</keyword>
<name>A0ACB9D057_CICIN</name>
<gene>
    <name evidence="1" type="ORF">L2E82_30118</name>
</gene>
<sequence length="103" mass="11954">MEMAIVMARNSGMDWILHLDTDELINPAGGGEYSLRKLLHDIPRDVDMVVFPNYVRNPNCFLTYRNGKSIARVQDHLRPNGAHRWHNYMKTPKYVAISFLLIL</sequence>